<gene>
    <name evidence="1" type="primary">ppc_4</name>
    <name evidence="1" type="ORF">CM83_105570</name>
</gene>
<reference evidence="1" key="2">
    <citation type="submission" date="2014-07" db="EMBL/GenBank/DDBJ databases">
        <authorList>
            <person name="Hull J."/>
        </authorList>
    </citation>
    <scope>NUCLEOTIDE SEQUENCE</scope>
</reference>
<protein>
    <submittedName>
        <fullName evidence="1">Phosphoenolpyruvate carboxylase</fullName>
    </submittedName>
</protein>
<proteinExistence type="predicted"/>
<organism evidence="1">
    <name type="scientific">Lygus hesperus</name>
    <name type="common">Western plant bug</name>
    <dbReference type="NCBI Taxonomy" id="30085"/>
    <lineage>
        <taxon>Eukaryota</taxon>
        <taxon>Metazoa</taxon>
        <taxon>Ecdysozoa</taxon>
        <taxon>Arthropoda</taxon>
        <taxon>Hexapoda</taxon>
        <taxon>Insecta</taxon>
        <taxon>Pterygota</taxon>
        <taxon>Neoptera</taxon>
        <taxon>Paraneoptera</taxon>
        <taxon>Hemiptera</taxon>
        <taxon>Heteroptera</taxon>
        <taxon>Panheteroptera</taxon>
        <taxon>Cimicomorpha</taxon>
        <taxon>Miridae</taxon>
        <taxon>Mirini</taxon>
        <taxon>Lygus</taxon>
    </lineage>
</organism>
<evidence type="ECO:0000313" key="1">
    <source>
        <dbReference type="EMBL" id="JAG42217.1"/>
    </source>
</evidence>
<accession>A0A0A9ZAD9</accession>
<dbReference type="AlphaFoldDB" id="A0A0A9ZAD9"/>
<feature type="non-terminal residue" evidence="1">
    <location>
        <position position="1"/>
    </location>
</feature>
<feature type="non-terminal residue" evidence="1">
    <location>
        <position position="120"/>
    </location>
</feature>
<dbReference type="EMBL" id="GBHO01001387">
    <property type="protein sequence ID" value="JAG42217.1"/>
    <property type="molecule type" value="Transcribed_RNA"/>
</dbReference>
<sequence length="120" mass="13672">NNSEVAKAEYLRIFLWALDAACPFVSRRIAPGVSKLKNVPFDDAMKSLRNTYQSFRDMALSTRNERLKELANESRSAYRKGLKNFRRKSNDNLILGAQNKSKASWQIVASELNCKSKNVT</sequence>
<keyword evidence="1" id="KW-0670">Pyruvate</keyword>
<reference evidence="1" key="1">
    <citation type="journal article" date="2014" name="PLoS ONE">
        <title>Transcriptome-Based Identification of ABC Transporters in the Western Tarnished Plant Bug Lygus hesperus.</title>
        <authorList>
            <person name="Hull J.J."/>
            <person name="Chaney K."/>
            <person name="Geib S.M."/>
            <person name="Fabrick J.A."/>
            <person name="Brent C.S."/>
            <person name="Walsh D."/>
            <person name="Lavine L.C."/>
        </authorList>
    </citation>
    <scope>NUCLEOTIDE SEQUENCE</scope>
</reference>
<name>A0A0A9ZAD9_LYGHE</name>